<keyword evidence="2" id="KW-0472">Membrane</keyword>
<gene>
    <name evidence="3" type="ORF">MKW94_012288</name>
</gene>
<proteinExistence type="predicted"/>
<evidence type="ECO:0000313" key="3">
    <source>
        <dbReference type="EMBL" id="MCL7027340.1"/>
    </source>
</evidence>
<dbReference type="Proteomes" id="UP001177140">
    <property type="component" value="Unassembled WGS sequence"/>
</dbReference>
<keyword evidence="2" id="KW-1133">Transmembrane helix</keyword>
<evidence type="ECO:0008006" key="5">
    <source>
        <dbReference type="Google" id="ProtNLM"/>
    </source>
</evidence>
<protein>
    <recommendedName>
        <fullName evidence="5">S-adenosyl-L-methionine-dependent methyltransferase</fullName>
    </recommendedName>
</protein>
<feature type="region of interest" description="Disordered" evidence="1">
    <location>
        <begin position="46"/>
        <end position="78"/>
    </location>
</feature>
<reference evidence="3" key="1">
    <citation type="submission" date="2022-03" db="EMBL/GenBank/DDBJ databases">
        <title>A functionally conserved STORR gene fusion in Papaver species that diverged 16.8 million years ago.</title>
        <authorList>
            <person name="Catania T."/>
        </authorList>
    </citation>
    <scope>NUCLEOTIDE SEQUENCE</scope>
    <source>
        <strain evidence="3">S-191538</strain>
    </source>
</reference>
<organism evidence="3 4">
    <name type="scientific">Papaver nudicaule</name>
    <name type="common">Iceland poppy</name>
    <dbReference type="NCBI Taxonomy" id="74823"/>
    <lineage>
        <taxon>Eukaryota</taxon>
        <taxon>Viridiplantae</taxon>
        <taxon>Streptophyta</taxon>
        <taxon>Embryophyta</taxon>
        <taxon>Tracheophyta</taxon>
        <taxon>Spermatophyta</taxon>
        <taxon>Magnoliopsida</taxon>
        <taxon>Ranunculales</taxon>
        <taxon>Papaveraceae</taxon>
        <taxon>Papaveroideae</taxon>
        <taxon>Papaver</taxon>
    </lineage>
</organism>
<dbReference type="AlphaFoldDB" id="A0AA41S276"/>
<keyword evidence="4" id="KW-1185">Reference proteome</keyword>
<dbReference type="InterPro" id="IPR029063">
    <property type="entry name" value="SAM-dependent_MTases_sf"/>
</dbReference>
<dbReference type="SUPFAM" id="SSF53335">
    <property type="entry name" value="S-adenosyl-L-methionine-dependent methyltransferases"/>
    <property type="match status" value="1"/>
</dbReference>
<comment type="caution">
    <text evidence="3">The sequence shown here is derived from an EMBL/GenBank/DDBJ whole genome shotgun (WGS) entry which is preliminary data.</text>
</comment>
<feature type="transmembrane region" description="Helical" evidence="2">
    <location>
        <begin position="20"/>
        <end position="39"/>
    </location>
</feature>
<sequence>MKEDKPIQHNHQTRRNISKFTNPVIYLLLISVSYMLGYLSSSSTHNTTTTNTTTAIQLTPPSSSTKTTTNTASSTSSIPTDSLDHFRFSARCGKAVSPELIRQTILYKLYNGTSPYNEFPPPHISSLIKQARIKGWGSKGAVFENLIRKVKPTTIIEVGTFLGASAIHMAELTRSLGLKTQILCVDDFRGWAGFRDQRFKDIQMVNGDIMLMYQFMQNVVYSNVTELILPIPFSTQSVLDKFCEWGVLGDLVEVDAGHDFHSAWSDINRAYKLLRPGGVMFGHDYFTSADERGVRRAVNLFARVNGFRVQVDGQHWVIDST</sequence>
<dbReference type="PANTHER" id="PTHR37909">
    <property type="entry name" value="S-ADENOSYL-L-METHIONINE-DEPENDENT METHYLTRANSFERASES SUPERFAMILY PROTEIN"/>
    <property type="match status" value="1"/>
</dbReference>
<evidence type="ECO:0000256" key="1">
    <source>
        <dbReference type="SAM" id="MobiDB-lite"/>
    </source>
</evidence>
<dbReference type="Gene3D" id="3.40.50.150">
    <property type="entry name" value="Vaccinia Virus protein VP39"/>
    <property type="match status" value="1"/>
</dbReference>
<evidence type="ECO:0000256" key="2">
    <source>
        <dbReference type="SAM" id="Phobius"/>
    </source>
</evidence>
<evidence type="ECO:0000313" key="4">
    <source>
        <dbReference type="Proteomes" id="UP001177140"/>
    </source>
</evidence>
<dbReference type="Pfam" id="PF13578">
    <property type="entry name" value="Methyltransf_24"/>
    <property type="match status" value="1"/>
</dbReference>
<name>A0AA41S276_PAPNU</name>
<keyword evidence="2" id="KW-0812">Transmembrane</keyword>
<accession>A0AA41S276</accession>
<dbReference type="PANTHER" id="PTHR37909:SF1">
    <property type="entry name" value="S-ADENOSYL-L-METHIONINE-DEPENDENT METHYLTRANSFERASES SUPERFAMILY PROTEIN"/>
    <property type="match status" value="1"/>
</dbReference>
<dbReference type="EMBL" id="JAJJMA010067077">
    <property type="protein sequence ID" value="MCL7027340.1"/>
    <property type="molecule type" value="Genomic_DNA"/>
</dbReference>